<sequence>MSQLNPSRPYTIQNVDFASCLEMTVRPVNKPTNARAWKDSDKQRWRFVLAPGSEDEYYIYNVAQKTYLGILSEKDRRLVSKSRFNASKWLLYPIKSSRDKHTFEIVLSGEETDTCLQLGEFGNPHIADRDDSEAQHWRVFSGNPPSPFPTHPVTLPPGYYRIRNLDGRSILSLPDGDADVPGEYPSAYIAEQDSDNDLQRWFVRPKVDDGNLFSIQSSTNHGDFLGVDSTQLVKYGSVRGLPYEFFWELQSAGGFGYTIHVKSVQGTLSPGFNAPVDLDSLGHGKVVLLPNNNNHSQVWLFEQWDKIPAGISSSSSENIASYSAGRGSSKVLGTNGWYNICSYTKPTYYLHLYGYYGAPHLYPVDASYFKTYGSFHFVYKGDLFQIKDRYSSPYHATVPSGSSYLGSSTNPADAVWWYLKYEKSKEAYYICLHEPSKKKGDVIQVLGNNATAASGSALYNVPIVALESNNTNQLWVIQ</sequence>
<reference evidence="1 2" key="1">
    <citation type="submission" date="2019-01" db="EMBL/GenBank/DDBJ databases">
        <title>Draft genome sequence of Psathyrella aberdarensis IHI B618.</title>
        <authorList>
            <person name="Buettner E."/>
            <person name="Kellner H."/>
        </authorList>
    </citation>
    <scope>NUCLEOTIDE SEQUENCE [LARGE SCALE GENOMIC DNA]</scope>
    <source>
        <strain evidence="1 2">IHI B618</strain>
    </source>
</reference>
<evidence type="ECO:0000313" key="2">
    <source>
        <dbReference type="Proteomes" id="UP000290288"/>
    </source>
</evidence>
<comment type="caution">
    <text evidence="1">The sequence shown here is derived from an EMBL/GenBank/DDBJ whole genome shotgun (WGS) entry which is preliminary data.</text>
</comment>
<dbReference type="Proteomes" id="UP000290288">
    <property type="component" value="Unassembled WGS sequence"/>
</dbReference>
<proteinExistence type="predicted"/>
<dbReference type="EMBL" id="SDEE01000059">
    <property type="protein sequence ID" value="RXW22831.1"/>
    <property type="molecule type" value="Genomic_DNA"/>
</dbReference>
<name>A0A4Q2DT96_9AGAR</name>
<dbReference type="InterPro" id="IPR035992">
    <property type="entry name" value="Ricin_B-like_lectins"/>
</dbReference>
<gene>
    <name evidence="1" type="ORF">EST38_g3009</name>
</gene>
<organism evidence="1 2">
    <name type="scientific">Candolleomyces aberdarensis</name>
    <dbReference type="NCBI Taxonomy" id="2316362"/>
    <lineage>
        <taxon>Eukaryota</taxon>
        <taxon>Fungi</taxon>
        <taxon>Dikarya</taxon>
        <taxon>Basidiomycota</taxon>
        <taxon>Agaricomycotina</taxon>
        <taxon>Agaricomycetes</taxon>
        <taxon>Agaricomycetidae</taxon>
        <taxon>Agaricales</taxon>
        <taxon>Agaricineae</taxon>
        <taxon>Psathyrellaceae</taxon>
        <taxon>Candolleomyces</taxon>
    </lineage>
</organism>
<dbReference type="OrthoDB" id="2818317at2759"/>
<dbReference type="Gene3D" id="2.80.10.50">
    <property type="match status" value="2"/>
</dbReference>
<dbReference type="AlphaFoldDB" id="A0A4Q2DT96"/>
<accession>A0A4Q2DT96</accession>
<dbReference type="SUPFAM" id="SSF50370">
    <property type="entry name" value="Ricin B-like lectins"/>
    <property type="match status" value="2"/>
</dbReference>
<protein>
    <recommendedName>
        <fullName evidence="3">Ricin B lectin domain-containing protein</fullName>
    </recommendedName>
</protein>
<evidence type="ECO:0008006" key="3">
    <source>
        <dbReference type="Google" id="ProtNLM"/>
    </source>
</evidence>
<evidence type="ECO:0000313" key="1">
    <source>
        <dbReference type="EMBL" id="RXW22831.1"/>
    </source>
</evidence>
<keyword evidence="2" id="KW-1185">Reference proteome</keyword>